<dbReference type="Proteomes" id="UP000594121">
    <property type="component" value="Chromosome"/>
</dbReference>
<dbReference type="InterPro" id="IPR017871">
    <property type="entry name" value="ABC_transporter-like_CS"/>
</dbReference>
<gene>
    <name evidence="4" type="primary">sufC</name>
    <name evidence="4" type="ORF">IG193_09100</name>
</gene>
<dbReference type="InterPro" id="IPR027417">
    <property type="entry name" value="P-loop_NTPase"/>
</dbReference>
<reference evidence="4 5" key="1">
    <citation type="submission" date="2020-10" db="EMBL/GenBank/DDBJ databases">
        <title>Thermofilum lucidum 3507LT sp. nov. a novel member of Thermofilaceae family isolated from Chile hot spring, and proposal of description order Thermofilales.</title>
        <authorList>
            <person name="Zayulina K.S."/>
            <person name="Elcheninov A.G."/>
            <person name="Toshchakov S.V."/>
            <person name="Kublanov I.V."/>
        </authorList>
    </citation>
    <scope>NUCLEOTIDE SEQUENCE [LARGE SCALE GENOMIC DNA]</scope>
    <source>
        <strain evidence="4 5">3507LT</strain>
    </source>
</reference>
<dbReference type="AlphaFoldDB" id="A0A7L9FIY8"/>
<dbReference type="InterPro" id="IPR010230">
    <property type="entry name" value="FeS-cluster_ATPase_SufC"/>
</dbReference>
<dbReference type="GO" id="GO:0005524">
    <property type="term" value="F:ATP binding"/>
    <property type="evidence" value="ECO:0007669"/>
    <property type="project" value="UniProtKB-KW"/>
</dbReference>
<evidence type="ECO:0000259" key="3">
    <source>
        <dbReference type="PROSITE" id="PS50893"/>
    </source>
</evidence>
<proteinExistence type="predicted"/>
<name>A0A7L9FIY8_9CREN</name>
<dbReference type="Pfam" id="PF00005">
    <property type="entry name" value="ABC_tran"/>
    <property type="match status" value="1"/>
</dbReference>
<keyword evidence="5" id="KW-1185">Reference proteome</keyword>
<dbReference type="PROSITE" id="PS50893">
    <property type="entry name" value="ABC_TRANSPORTER_2"/>
    <property type="match status" value="1"/>
</dbReference>
<dbReference type="InParanoid" id="A0A7L9FIY8"/>
<dbReference type="Gene3D" id="3.40.50.300">
    <property type="entry name" value="P-loop containing nucleotide triphosphate hydrolases"/>
    <property type="match status" value="1"/>
</dbReference>
<dbReference type="SUPFAM" id="SSF52540">
    <property type="entry name" value="P-loop containing nucleoside triphosphate hydrolases"/>
    <property type="match status" value="1"/>
</dbReference>
<protein>
    <submittedName>
        <fullName evidence="4">Fe-S cluster assembly ATPase SufC</fullName>
    </submittedName>
</protein>
<sequence length="238" mass="25661">MDGLVVENLHVSVDGKEIVRGVSFTAPKGVITVIMGPNGSGKSTLLLALMGHPRYTVTGGRVLLDGEDLLALKPHERAQKGLFLAFQSPPELPGVKVYSFLDEAAKRLGLSVDRPIESILEGVGLPRGYADRSVHVGFSGGEKKRFEVAQALFFEPKVVMLDEPDSGLDIDGLRMLSEKLRELVAKGRAVLLVSHNPKTIEYVKPDKVLALVSGRIVAEGGLDLVERIESEGFPVVSE</sequence>
<dbReference type="PANTHER" id="PTHR43204">
    <property type="entry name" value="ABC TRANSPORTER I FAMILY MEMBER 6, CHLOROPLASTIC"/>
    <property type="match status" value="1"/>
</dbReference>
<dbReference type="EMBL" id="CP062310">
    <property type="protein sequence ID" value="QOJ78884.1"/>
    <property type="molecule type" value="Genomic_DNA"/>
</dbReference>
<dbReference type="CDD" id="cd03217">
    <property type="entry name" value="ABC_FeS_Assembly"/>
    <property type="match status" value="1"/>
</dbReference>
<evidence type="ECO:0000313" key="4">
    <source>
        <dbReference type="EMBL" id="QOJ78884.1"/>
    </source>
</evidence>
<evidence type="ECO:0000256" key="1">
    <source>
        <dbReference type="ARBA" id="ARBA00022741"/>
    </source>
</evidence>
<dbReference type="SMART" id="SM00382">
    <property type="entry name" value="AAA"/>
    <property type="match status" value="1"/>
</dbReference>
<dbReference type="KEGG" id="thel:IG193_09100"/>
<dbReference type="InterPro" id="IPR003439">
    <property type="entry name" value="ABC_transporter-like_ATP-bd"/>
</dbReference>
<evidence type="ECO:0000313" key="5">
    <source>
        <dbReference type="Proteomes" id="UP000594121"/>
    </source>
</evidence>
<dbReference type="FunCoup" id="A0A7L9FIY8">
    <property type="interactions" value="1"/>
</dbReference>
<dbReference type="InterPro" id="IPR003593">
    <property type="entry name" value="AAA+_ATPase"/>
</dbReference>
<dbReference type="NCBIfam" id="TIGR01978">
    <property type="entry name" value="sufC"/>
    <property type="match status" value="1"/>
</dbReference>
<keyword evidence="2" id="KW-0067">ATP-binding</keyword>
<keyword evidence="1" id="KW-0547">Nucleotide-binding</keyword>
<dbReference type="PANTHER" id="PTHR43204:SF1">
    <property type="entry name" value="ABC TRANSPORTER I FAMILY MEMBER 6, CHLOROPLASTIC"/>
    <property type="match status" value="1"/>
</dbReference>
<evidence type="ECO:0000256" key="2">
    <source>
        <dbReference type="ARBA" id="ARBA00022840"/>
    </source>
</evidence>
<dbReference type="GO" id="GO:0016887">
    <property type="term" value="F:ATP hydrolysis activity"/>
    <property type="evidence" value="ECO:0007669"/>
    <property type="project" value="InterPro"/>
</dbReference>
<organism evidence="4 5">
    <name type="scientific">Infirmifilum lucidum</name>
    <dbReference type="NCBI Taxonomy" id="2776706"/>
    <lineage>
        <taxon>Archaea</taxon>
        <taxon>Thermoproteota</taxon>
        <taxon>Thermoprotei</taxon>
        <taxon>Thermofilales</taxon>
        <taxon>Thermofilaceae</taxon>
        <taxon>Infirmifilum</taxon>
    </lineage>
</organism>
<dbReference type="GeneID" id="59150050"/>
<dbReference type="PROSITE" id="PS00211">
    <property type="entry name" value="ABC_TRANSPORTER_1"/>
    <property type="match status" value="1"/>
</dbReference>
<dbReference type="RefSeq" id="WP_192818856.1">
    <property type="nucleotide sequence ID" value="NZ_CP062310.1"/>
</dbReference>
<accession>A0A7L9FIY8</accession>
<feature type="domain" description="ABC transporter" evidence="3">
    <location>
        <begin position="4"/>
        <end position="238"/>
    </location>
</feature>